<dbReference type="Pfam" id="PF01336">
    <property type="entry name" value="tRNA_anti-codon"/>
    <property type="match status" value="1"/>
</dbReference>
<dbReference type="GO" id="GO:0006260">
    <property type="term" value="P:DNA replication"/>
    <property type="evidence" value="ECO:0007669"/>
    <property type="project" value="UniProtKB-KW"/>
</dbReference>
<dbReference type="Pfam" id="PF04057">
    <property type="entry name" value="Rep-A_N"/>
    <property type="match status" value="1"/>
</dbReference>
<dbReference type="InterPro" id="IPR013955">
    <property type="entry name" value="Rep_factor-A_C"/>
</dbReference>
<dbReference type="InterPro" id="IPR004591">
    <property type="entry name" value="Rfa1"/>
</dbReference>
<feature type="compositionally biased region" description="Gly residues" evidence="10">
    <location>
        <begin position="97"/>
        <end position="106"/>
    </location>
</feature>
<proteinExistence type="inferred from homology"/>
<dbReference type="InterPro" id="IPR004365">
    <property type="entry name" value="NA-bd_OB_tRNA"/>
</dbReference>
<feature type="compositionally biased region" description="Low complexity" evidence="10">
    <location>
        <begin position="69"/>
        <end position="79"/>
    </location>
</feature>
<evidence type="ECO:0000313" key="16">
    <source>
        <dbReference type="Proteomes" id="UP000473826"/>
    </source>
</evidence>
<comment type="subcellular location">
    <subcellularLocation>
        <location evidence="1 9">Nucleus</location>
    </subcellularLocation>
</comment>
<feature type="domain" description="Replication factor A C-terminal" evidence="13">
    <location>
        <begin position="389"/>
        <end position="534"/>
    </location>
</feature>
<comment type="subunit">
    <text evidence="9">Component of the heterotrimeric canonical replication protein A complex (RPA).</text>
</comment>
<dbReference type="Proteomes" id="UP000473826">
    <property type="component" value="Unassembled WGS sequence"/>
</dbReference>
<dbReference type="SUPFAM" id="SSF50249">
    <property type="entry name" value="Nucleic acid-binding proteins"/>
    <property type="match status" value="4"/>
</dbReference>
<dbReference type="InterPro" id="IPR012340">
    <property type="entry name" value="NA-bd_OB-fold"/>
</dbReference>
<evidence type="ECO:0000256" key="4">
    <source>
        <dbReference type="ARBA" id="ARBA00022723"/>
    </source>
</evidence>
<dbReference type="FunFam" id="2.40.50.140:FF:000090">
    <property type="entry name" value="Replication protein A subunit"/>
    <property type="match status" value="1"/>
</dbReference>
<dbReference type="PANTHER" id="PTHR47165">
    <property type="entry name" value="OS03G0429900 PROTEIN"/>
    <property type="match status" value="1"/>
</dbReference>
<dbReference type="GO" id="GO:0000781">
    <property type="term" value="C:chromosome, telomeric region"/>
    <property type="evidence" value="ECO:0007669"/>
    <property type="project" value="UniProtKB-ARBA"/>
</dbReference>
<dbReference type="GO" id="GO:0008270">
    <property type="term" value="F:zinc ion binding"/>
    <property type="evidence" value="ECO:0007669"/>
    <property type="project" value="UniProtKB-KW"/>
</dbReference>
<evidence type="ECO:0000256" key="5">
    <source>
        <dbReference type="ARBA" id="ARBA00022771"/>
    </source>
</evidence>
<dbReference type="CDD" id="cd04474">
    <property type="entry name" value="RPA1_DBD_A"/>
    <property type="match status" value="1"/>
</dbReference>
<reference evidence="15 16" key="1">
    <citation type="journal article" date="2019" name="PLoS Genet.">
        <title>Convergent evolution of linked mating-type loci in basidiomycete fungi.</title>
        <authorList>
            <person name="Sun S."/>
            <person name="Coelho M.A."/>
            <person name="Heitman J."/>
            <person name="Nowrousian M."/>
        </authorList>
    </citation>
    <scope>NUCLEOTIDE SEQUENCE [LARGE SCALE GENOMIC DNA]</scope>
    <source>
        <strain evidence="15 16">CBS 4282</strain>
    </source>
</reference>
<keyword evidence="3 9" id="KW-0235">DNA replication</keyword>
<dbReference type="CDD" id="cd04476">
    <property type="entry name" value="RPA1_DBD_C"/>
    <property type="match status" value="1"/>
</dbReference>
<dbReference type="FunFam" id="2.40.50.140:FF:000064">
    <property type="entry name" value="Replication protein A subunit"/>
    <property type="match status" value="1"/>
</dbReference>
<evidence type="ECO:0000256" key="8">
    <source>
        <dbReference type="ARBA" id="ARBA00023242"/>
    </source>
</evidence>
<dbReference type="CDD" id="cd04475">
    <property type="entry name" value="RPA1_DBD_B"/>
    <property type="match status" value="1"/>
</dbReference>
<dbReference type="GO" id="GO:0006281">
    <property type="term" value="P:DNA repair"/>
    <property type="evidence" value="ECO:0007669"/>
    <property type="project" value="InterPro"/>
</dbReference>
<dbReference type="AlphaFoldDB" id="A0A7D8Z6P8"/>
<keyword evidence="8 9" id="KW-0539">Nucleus</keyword>
<dbReference type="GO" id="GO:0005662">
    <property type="term" value="C:DNA replication factor A complex"/>
    <property type="evidence" value="ECO:0007669"/>
    <property type="project" value="UniProtKB-ARBA"/>
</dbReference>
<dbReference type="Gene3D" id="2.40.50.140">
    <property type="entry name" value="Nucleic acid-binding proteins"/>
    <property type="match status" value="4"/>
</dbReference>
<evidence type="ECO:0000256" key="2">
    <source>
        <dbReference type="ARBA" id="ARBA00005690"/>
    </source>
</evidence>
<evidence type="ECO:0000256" key="6">
    <source>
        <dbReference type="ARBA" id="ARBA00022833"/>
    </source>
</evidence>
<dbReference type="FunFam" id="2.40.50.140:FF:000041">
    <property type="entry name" value="Replication protein A subunit"/>
    <property type="match status" value="1"/>
</dbReference>
<feature type="region of interest" description="Disordered" evidence="10">
    <location>
        <begin position="69"/>
        <end position="112"/>
    </location>
</feature>
<evidence type="ECO:0000259" key="14">
    <source>
        <dbReference type="Pfam" id="PF16900"/>
    </source>
</evidence>
<feature type="domain" description="Replication protein A OB" evidence="14">
    <location>
        <begin position="232"/>
        <end position="328"/>
    </location>
</feature>
<dbReference type="OrthoDB" id="1751331at2759"/>
<evidence type="ECO:0000256" key="3">
    <source>
        <dbReference type="ARBA" id="ARBA00022705"/>
    </source>
</evidence>
<protein>
    <recommendedName>
        <fullName evidence="9">Replication protein A subunit</fullName>
    </recommendedName>
</protein>
<dbReference type="InterPro" id="IPR007199">
    <property type="entry name" value="Rep_factor-A_N"/>
</dbReference>
<dbReference type="InterPro" id="IPR031657">
    <property type="entry name" value="REPA_OB_2"/>
</dbReference>
<evidence type="ECO:0000259" key="11">
    <source>
        <dbReference type="Pfam" id="PF01336"/>
    </source>
</evidence>
<evidence type="ECO:0000256" key="10">
    <source>
        <dbReference type="SAM" id="MobiDB-lite"/>
    </source>
</evidence>
<feature type="domain" description="Replication factor-A protein 1 N-terminal" evidence="12">
    <location>
        <begin position="1"/>
        <end position="45"/>
    </location>
</feature>
<comment type="function">
    <text evidence="9">As part of the replication protein A (RPA/RP-A), a single-stranded DNA-binding heterotrimeric complex, may play an essential role in DNA replication, recombination and repair. Binds and stabilizes single-stranded DNA intermediates, preventing complementary DNA reannealing and recruiting different proteins involved in DNA metabolism.</text>
</comment>
<dbReference type="EMBL" id="QKWK01000002">
    <property type="protein sequence ID" value="TXT13513.1"/>
    <property type="molecule type" value="Genomic_DNA"/>
</dbReference>
<evidence type="ECO:0000256" key="1">
    <source>
        <dbReference type="ARBA" id="ARBA00004123"/>
    </source>
</evidence>
<dbReference type="Pfam" id="PF16900">
    <property type="entry name" value="REPA_OB_2"/>
    <property type="match status" value="1"/>
</dbReference>
<evidence type="ECO:0000259" key="12">
    <source>
        <dbReference type="Pfam" id="PF04057"/>
    </source>
</evidence>
<evidence type="ECO:0000256" key="7">
    <source>
        <dbReference type="ARBA" id="ARBA00023125"/>
    </source>
</evidence>
<dbReference type="GO" id="GO:0006310">
    <property type="term" value="P:DNA recombination"/>
    <property type="evidence" value="ECO:0007669"/>
    <property type="project" value="InterPro"/>
</dbReference>
<dbReference type="GO" id="GO:0003677">
    <property type="term" value="F:DNA binding"/>
    <property type="evidence" value="ECO:0007669"/>
    <property type="project" value="UniProtKB-KW"/>
</dbReference>
<organism evidence="15 16">
    <name type="scientific">Vanrija humicola</name>
    <name type="common">Yeast</name>
    <name type="synonym">Cryptococcus humicola</name>
    <dbReference type="NCBI Taxonomy" id="5417"/>
    <lineage>
        <taxon>Eukaryota</taxon>
        <taxon>Fungi</taxon>
        <taxon>Dikarya</taxon>
        <taxon>Basidiomycota</taxon>
        <taxon>Agaricomycotina</taxon>
        <taxon>Tremellomycetes</taxon>
        <taxon>Trichosporonales</taxon>
        <taxon>Trichosporonaceae</taxon>
        <taxon>Vanrija</taxon>
    </lineage>
</organism>
<name>A0A7D8Z6P8_VANHU</name>
<keyword evidence="5 9" id="KW-0863">Zinc-finger</keyword>
<gene>
    <name evidence="15" type="ORF">VHUM_00880</name>
</gene>
<comment type="similarity">
    <text evidence="2 9">Belongs to the replication factor A protein 1 family.</text>
</comment>
<evidence type="ECO:0000259" key="13">
    <source>
        <dbReference type="Pfam" id="PF08646"/>
    </source>
</evidence>
<dbReference type="InterPro" id="IPR047192">
    <property type="entry name" value="Euk_RPA1_DBD_C"/>
</dbReference>
<evidence type="ECO:0000313" key="15">
    <source>
        <dbReference type="EMBL" id="TXT13513.1"/>
    </source>
</evidence>
<keyword evidence="6 9" id="KW-0862">Zinc</keyword>
<sequence length="543" mass="59524">MLATQLNNLVEDKSLDKNVVIKLTNFVTNSVQNRKLIIILGLEIVPWQGDKIGNPASLDSAPAAAAAPAPAPAAAARAPAPAPSRGTASNARPAANGRGGGGGGNRDMGPIFPIEGLSPYQNKWTIKARVTQKSEIKHWSNQRGEGKLFSVTLMDETGEIRATGFNEAVDAFYNVLEEGKVFFVTRARINIAKKQFSSVNNEYEITFDNNTEIEPCDDDSVPQIKYNFKGLGDLGELAKDAVTDVIGVVKDVYDLGSVTSKATQKPFAKRDIQIVDQSGQSVRLTLWGKTAESFQGTDEPVIAFKGVKVSDFGGRSLSMFSSATMSINPDIPEAHSLRGWYDAEGRGKSFQQYTNAMSGGGGAAPRPDEIKTIGQAKDEQLGMSDKTDYFTTTATIMFIKQETFSYPACANPDGCNKKVIDEGSGWRCEKCDRSWEAPIHRYILSMNVMDYTGSFWITAFNEVAELILGVSANELMRLKEEGDPSFERHFFKATSIEWTLQMMAKQDTFNDQVRVRYQARRASPVDYAADSRHLIEKINALAV</sequence>
<dbReference type="PANTHER" id="PTHR47165:SF4">
    <property type="entry name" value="OS03G0429900 PROTEIN"/>
    <property type="match status" value="1"/>
</dbReference>
<dbReference type="NCBIfam" id="TIGR00617">
    <property type="entry name" value="rpa1"/>
    <property type="match status" value="1"/>
</dbReference>
<feature type="domain" description="OB" evidence="11">
    <location>
        <begin position="124"/>
        <end position="205"/>
    </location>
</feature>
<dbReference type="GO" id="GO:0007004">
    <property type="term" value="P:telomere maintenance via telomerase"/>
    <property type="evidence" value="ECO:0007669"/>
    <property type="project" value="UniProtKB-ARBA"/>
</dbReference>
<keyword evidence="7 9" id="KW-0238">DNA-binding</keyword>
<comment type="caution">
    <text evidence="15">The sequence shown here is derived from an EMBL/GenBank/DDBJ whole genome shotgun (WGS) entry which is preliminary data.</text>
</comment>
<accession>A0A7D8Z6P8</accession>
<dbReference type="Pfam" id="PF08646">
    <property type="entry name" value="Rep_fac-A_C"/>
    <property type="match status" value="1"/>
</dbReference>
<keyword evidence="16" id="KW-1185">Reference proteome</keyword>
<evidence type="ECO:0000256" key="9">
    <source>
        <dbReference type="RuleBase" id="RU364130"/>
    </source>
</evidence>
<keyword evidence="4 9" id="KW-0479">Metal-binding</keyword>